<evidence type="ECO:0000259" key="7">
    <source>
        <dbReference type="Pfam" id="PF00899"/>
    </source>
</evidence>
<dbReference type="SUPFAM" id="SSF69572">
    <property type="entry name" value="Activating enzymes of the ubiquitin-like proteins"/>
    <property type="match status" value="1"/>
</dbReference>
<proteinExistence type="inferred from homology"/>
<dbReference type="PRINTS" id="PR01849">
    <property type="entry name" value="UBIQUITINACT"/>
</dbReference>
<evidence type="ECO:0000256" key="5">
    <source>
        <dbReference type="ARBA" id="ARBA00023242"/>
    </source>
</evidence>
<dbReference type="Proteomes" id="UP000799757">
    <property type="component" value="Unassembled WGS sequence"/>
</dbReference>
<dbReference type="InterPro" id="IPR000011">
    <property type="entry name" value="UBQ/SUMO-activ_enz_E1-like"/>
</dbReference>
<dbReference type="CDD" id="cd01492">
    <property type="entry name" value="Aos1_SUMO"/>
    <property type="match status" value="1"/>
</dbReference>
<dbReference type="PANTHER" id="PTHR10953:SF162">
    <property type="entry name" value="SUMO-ACTIVATING ENZYME SUBUNIT 1"/>
    <property type="match status" value="1"/>
</dbReference>
<feature type="domain" description="THIF-type NAD/FAD binding fold" evidence="7">
    <location>
        <begin position="24"/>
        <end position="352"/>
    </location>
</feature>
<keyword evidence="5" id="KW-0539">Nucleus</keyword>
<evidence type="ECO:0000256" key="1">
    <source>
        <dbReference type="ARBA" id="ARBA00004123"/>
    </source>
</evidence>
<dbReference type="GO" id="GO:0031510">
    <property type="term" value="C:SUMO activating enzyme complex"/>
    <property type="evidence" value="ECO:0007669"/>
    <property type="project" value="TreeGrafter"/>
</dbReference>
<accession>A0A6A6WN08</accession>
<dbReference type="InterPro" id="IPR000594">
    <property type="entry name" value="ThiF_NAD_FAD-bd"/>
</dbReference>
<comment type="similarity">
    <text evidence="3">Belongs to the ubiquitin-activating E1 family.</text>
</comment>
<dbReference type="OrthoDB" id="1708823at2759"/>
<comment type="subcellular location">
    <subcellularLocation>
        <location evidence="1">Nucleus</location>
    </subcellularLocation>
</comment>
<evidence type="ECO:0000256" key="4">
    <source>
        <dbReference type="ARBA" id="ARBA00022786"/>
    </source>
</evidence>
<dbReference type="InterPro" id="IPR045886">
    <property type="entry name" value="ThiF/MoeB/HesA"/>
</dbReference>
<dbReference type="GO" id="GO:0005737">
    <property type="term" value="C:cytoplasm"/>
    <property type="evidence" value="ECO:0007669"/>
    <property type="project" value="TreeGrafter"/>
</dbReference>
<name>A0A6A6WN08_9PLEO</name>
<dbReference type="GO" id="GO:0019948">
    <property type="term" value="F:SUMO activating enzyme activity"/>
    <property type="evidence" value="ECO:0007669"/>
    <property type="project" value="TreeGrafter"/>
</dbReference>
<dbReference type="AlphaFoldDB" id="A0A6A6WN08"/>
<dbReference type="EMBL" id="MU003112">
    <property type="protein sequence ID" value="KAF2785449.1"/>
    <property type="molecule type" value="Genomic_DNA"/>
</dbReference>
<evidence type="ECO:0000256" key="2">
    <source>
        <dbReference type="ARBA" id="ARBA00004718"/>
    </source>
</evidence>
<evidence type="ECO:0000313" key="9">
    <source>
        <dbReference type="Proteomes" id="UP000799757"/>
    </source>
</evidence>
<dbReference type="InterPro" id="IPR035985">
    <property type="entry name" value="Ubiquitin-activating_enz"/>
</dbReference>
<protein>
    <recommendedName>
        <fullName evidence="6">Ubiquitin-like 1-activating enzyme E1A</fullName>
    </recommendedName>
</protein>
<sequence>MAHAAAPPHDKAGATISADEIALYDRQIRLWGVHAQEKIRSAHILLISIRALANEVAKNLVLAGIASITLADHETVTEEDLAAQFFVSDADVGRNRAEAAAPQLRKLNPRVKVNVIARDLQREHDVNFYAAYDIVIATDLDFNALSVLDSGARLANRPFYAAASHGFYGFLFADLGLHGHEFVVEREKSNRPTRIAPETSTRSVIGTSTKKENGKAIEMVTKREKYSPLLLANTAPLPPDMQNNMRKLRKVHPLLTCIRTLWQYQRDGLGTFPSHSHADLQLFTRLATEKHTELGLPADTLKAEFLRSFLQNLGSELAPVTAFLGGQLAQDVINVLGKREQPIQNLMLFDGEESVGPIYALHPSAFSDELVSAVPVLPADAAVMVL</sequence>
<dbReference type="PANTHER" id="PTHR10953">
    <property type="entry name" value="UBIQUITIN-ACTIVATING ENZYME E1"/>
    <property type="match status" value="1"/>
</dbReference>
<dbReference type="GO" id="GO:0016925">
    <property type="term" value="P:protein sumoylation"/>
    <property type="evidence" value="ECO:0007669"/>
    <property type="project" value="TreeGrafter"/>
</dbReference>
<keyword evidence="9" id="KW-1185">Reference proteome</keyword>
<dbReference type="Gene3D" id="3.40.50.720">
    <property type="entry name" value="NAD(P)-binding Rossmann-like Domain"/>
    <property type="match status" value="1"/>
</dbReference>
<dbReference type="Pfam" id="PF00899">
    <property type="entry name" value="ThiF"/>
    <property type="match status" value="1"/>
</dbReference>
<comment type="pathway">
    <text evidence="2">Protein modification; protein sumoylation.</text>
</comment>
<keyword evidence="4" id="KW-0833">Ubl conjugation pathway</keyword>
<reference evidence="8" key="1">
    <citation type="journal article" date="2020" name="Stud. Mycol.">
        <title>101 Dothideomycetes genomes: a test case for predicting lifestyles and emergence of pathogens.</title>
        <authorList>
            <person name="Haridas S."/>
            <person name="Albert R."/>
            <person name="Binder M."/>
            <person name="Bloem J."/>
            <person name="Labutti K."/>
            <person name="Salamov A."/>
            <person name="Andreopoulos B."/>
            <person name="Baker S."/>
            <person name="Barry K."/>
            <person name="Bills G."/>
            <person name="Bluhm B."/>
            <person name="Cannon C."/>
            <person name="Castanera R."/>
            <person name="Culley D."/>
            <person name="Daum C."/>
            <person name="Ezra D."/>
            <person name="Gonzalez J."/>
            <person name="Henrissat B."/>
            <person name="Kuo A."/>
            <person name="Liang C."/>
            <person name="Lipzen A."/>
            <person name="Lutzoni F."/>
            <person name="Magnuson J."/>
            <person name="Mondo S."/>
            <person name="Nolan M."/>
            <person name="Ohm R."/>
            <person name="Pangilinan J."/>
            <person name="Park H.-J."/>
            <person name="Ramirez L."/>
            <person name="Alfaro M."/>
            <person name="Sun H."/>
            <person name="Tritt A."/>
            <person name="Yoshinaga Y."/>
            <person name="Zwiers L.-H."/>
            <person name="Turgeon B."/>
            <person name="Goodwin S."/>
            <person name="Spatafora J."/>
            <person name="Crous P."/>
            <person name="Grigoriev I."/>
        </authorList>
    </citation>
    <scope>NUCLEOTIDE SEQUENCE</scope>
    <source>
        <strain evidence="8">CBS 109.77</strain>
    </source>
</reference>
<evidence type="ECO:0000256" key="6">
    <source>
        <dbReference type="ARBA" id="ARBA00044354"/>
    </source>
</evidence>
<evidence type="ECO:0000313" key="8">
    <source>
        <dbReference type="EMBL" id="KAF2785449.1"/>
    </source>
</evidence>
<evidence type="ECO:0000256" key="3">
    <source>
        <dbReference type="ARBA" id="ARBA00005673"/>
    </source>
</evidence>
<gene>
    <name evidence="8" type="ORF">K505DRAFT_330989</name>
</gene>
<organism evidence="8 9">
    <name type="scientific">Melanomma pulvis-pyrius CBS 109.77</name>
    <dbReference type="NCBI Taxonomy" id="1314802"/>
    <lineage>
        <taxon>Eukaryota</taxon>
        <taxon>Fungi</taxon>
        <taxon>Dikarya</taxon>
        <taxon>Ascomycota</taxon>
        <taxon>Pezizomycotina</taxon>
        <taxon>Dothideomycetes</taxon>
        <taxon>Pleosporomycetidae</taxon>
        <taxon>Pleosporales</taxon>
        <taxon>Melanommataceae</taxon>
        <taxon>Melanomma</taxon>
    </lineage>
</organism>